<reference evidence="1" key="1">
    <citation type="submission" date="2020-07" db="EMBL/GenBank/DDBJ databases">
        <authorList>
            <person name="Ferguson B K."/>
        </authorList>
    </citation>
    <scope>NUCLEOTIDE SEQUENCE</scope>
    <source>
        <strain evidence="1">L06</strain>
    </source>
</reference>
<name>A0A6V7KGI7_9HYME</name>
<sequence>MKLFGAAAPHQGAPLEIKTPSSYLAISTLVSRLVDGKNFVVPSIDWAALTEELPQTEAISENENAIVMPYQDKVYIRLNGGDWVPYPQ</sequence>
<organism evidence="1">
    <name type="scientific">Bracon brevicornis</name>
    <dbReference type="NCBI Taxonomy" id="1563983"/>
    <lineage>
        <taxon>Eukaryota</taxon>
        <taxon>Metazoa</taxon>
        <taxon>Ecdysozoa</taxon>
        <taxon>Arthropoda</taxon>
        <taxon>Hexapoda</taxon>
        <taxon>Insecta</taxon>
        <taxon>Pterygota</taxon>
        <taxon>Neoptera</taxon>
        <taxon>Endopterygota</taxon>
        <taxon>Hymenoptera</taxon>
        <taxon>Apocrita</taxon>
        <taxon>Ichneumonoidea</taxon>
        <taxon>Braconidae</taxon>
        <taxon>Braconinae</taxon>
        <taxon>Bracon</taxon>
    </lineage>
</organism>
<gene>
    <name evidence="1" type="ORF">BBRV_LOCUS75745</name>
</gene>
<dbReference type="InterPro" id="IPR017744">
    <property type="entry name" value="BcsG"/>
</dbReference>
<evidence type="ECO:0000313" key="1">
    <source>
        <dbReference type="EMBL" id="CAD1561866.1"/>
    </source>
</evidence>
<proteinExistence type="predicted"/>
<dbReference type="EMBL" id="CADCXW020000042">
    <property type="protein sequence ID" value="CAD1561866.1"/>
    <property type="molecule type" value="Genomic_DNA"/>
</dbReference>
<protein>
    <submittedName>
        <fullName evidence="1">Uncharacterized protein</fullName>
    </submittedName>
</protein>
<dbReference type="Pfam" id="PF11658">
    <property type="entry name" value="CBP_BcsG"/>
    <property type="match status" value="1"/>
</dbReference>
<accession>A0A6V7KGI7</accession>
<dbReference type="AlphaFoldDB" id="A0A6V7KGI7"/>